<dbReference type="EMBL" id="GGEC01006581">
    <property type="protein sequence ID" value="MBW87064.1"/>
    <property type="molecule type" value="Transcribed_RNA"/>
</dbReference>
<accession>A0A2P2J0R0</accession>
<dbReference type="AlphaFoldDB" id="A0A2P2J0R0"/>
<evidence type="ECO:0000313" key="1">
    <source>
        <dbReference type="EMBL" id="MBW87064.1"/>
    </source>
</evidence>
<protein>
    <submittedName>
        <fullName evidence="1">Uncharacterized protein</fullName>
    </submittedName>
</protein>
<sequence length="54" mass="5976">MHKPIHTTIAMSFSLCCGTHTQFQLGGISCDARSVTLGIERTNLKLRVEESRIS</sequence>
<name>A0A2P2J0R0_RHIMU</name>
<proteinExistence type="predicted"/>
<dbReference type="PROSITE" id="PS51257">
    <property type="entry name" value="PROKAR_LIPOPROTEIN"/>
    <property type="match status" value="1"/>
</dbReference>
<reference evidence="1" key="1">
    <citation type="submission" date="2018-02" db="EMBL/GenBank/DDBJ databases">
        <title>Rhizophora mucronata_Transcriptome.</title>
        <authorList>
            <person name="Meera S.P."/>
            <person name="Sreeshan A."/>
            <person name="Augustine A."/>
        </authorList>
    </citation>
    <scope>NUCLEOTIDE SEQUENCE</scope>
    <source>
        <tissue evidence="1">Leaf</tissue>
    </source>
</reference>
<organism evidence="1">
    <name type="scientific">Rhizophora mucronata</name>
    <name type="common">Asiatic mangrove</name>
    <dbReference type="NCBI Taxonomy" id="61149"/>
    <lineage>
        <taxon>Eukaryota</taxon>
        <taxon>Viridiplantae</taxon>
        <taxon>Streptophyta</taxon>
        <taxon>Embryophyta</taxon>
        <taxon>Tracheophyta</taxon>
        <taxon>Spermatophyta</taxon>
        <taxon>Magnoliopsida</taxon>
        <taxon>eudicotyledons</taxon>
        <taxon>Gunneridae</taxon>
        <taxon>Pentapetalae</taxon>
        <taxon>rosids</taxon>
        <taxon>fabids</taxon>
        <taxon>Malpighiales</taxon>
        <taxon>Rhizophoraceae</taxon>
        <taxon>Rhizophora</taxon>
    </lineage>
</organism>